<proteinExistence type="predicted"/>
<comment type="caution">
    <text evidence="1">The sequence shown here is derived from an EMBL/GenBank/DDBJ whole genome shotgun (WGS) entry which is preliminary data.</text>
</comment>
<gene>
    <name evidence="1" type="ORF">HaLaN_26993</name>
</gene>
<keyword evidence="2" id="KW-1185">Reference proteome</keyword>
<name>A0A6A0A7M3_HAELA</name>
<dbReference type="Proteomes" id="UP000485058">
    <property type="component" value="Unassembled WGS sequence"/>
</dbReference>
<organism evidence="1 2">
    <name type="scientific">Haematococcus lacustris</name>
    <name type="common">Green alga</name>
    <name type="synonym">Haematococcus pluvialis</name>
    <dbReference type="NCBI Taxonomy" id="44745"/>
    <lineage>
        <taxon>Eukaryota</taxon>
        <taxon>Viridiplantae</taxon>
        <taxon>Chlorophyta</taxon>
        <taxon>core chlorophytes</taxon>
        <taxon>Chlorophyceae</taxon>
        <taxon>CS clade</taxon>
        <taxon>Chlamydomonadales</taxon>
        <taxon>Haematococcaceae</taxon>
        <taxon>Haematococcus</taxon>
    </lineage>
</organism>
<reference evidence="1 2" key="1">
    <citation type="submission" date="2020-02" db="EMBL/GenBank/DDBJ databases">
        <title>Draft genome sequence of Haematococcus lacustris strain NIES-144.</title>
        <authorList>
            <person name="Morimoto D."/>
            <person name="Nakagawa S."/>
            <person name="Yoshida T."/>
            <person name="Sawayama S."/>
        </authorList>
    </citation>
    <scope>NUCLEOTIDE SEQUENCE [LARGE SCALE GENOMIC DNA]</scope>
    <source>
        <strain evidence="1 2">NIES-144</strain>
    </source>
</reference>
<protein>
    <submittedName>
        <fullName evidence="1">Uncharacterized protein</fullName>
    </submittedName>
</protein>
<evidence type="ECO:0000313" key="2">
    <source>
        <dbReference type="Proteomes" id="UP000485058"/>
    </source>
</evidence>
<accession>A0A6A0A7M3</accession>
<dbReference type="AlphaFoldDB" id="A0A6A0A7M3"/>
<sequence>MTSLPNVQYTIHYSVAMVSLTRQSPRALTYVGSNDWGKITRLSLQSVGPVVLGAPTSVLLSQALYYVFPIGLPAPYVPV</sequence>
<evidence type="ECO:0000313" key="1">
    <source>
        <dbReference type="EMBL" id="GFH28492.1"/>
    </source>
</evidence>
<dbReference type="EMBL" id="BLLF01003901">
    <property type="protein sequence ID" value="GFH28492.1"/>
    <property type="molecule type" value="Genomic_DNA"/>
</dbReference>
<feature type="non-terminal residue" evidence="1">
    <location>
        <position position="1"/>
    </location>
</feature>